<keyword evidence="4" id="KW-0812">Transmembrane</keyword>
<dbReference type="EMBL" id="OVEO01000010">
    <property type="protein sequence ID" value="SPQ98510.1"/>
    <property type="molecule type" value="Genomic_DNA"/>
</dbReference>
<evidence type="ECO:0000256" key="2">
    <source>
        <dbReference type="ARBA" id="ARBA00022676"/>
    </source>
</evidence>
<evidence type="ECO:0000313" key="11">
    <source>
        <dbReference type="Proteomes" id="UP000290189"/>
    </source>
</evidence>
<dbReference type="STRING" id="37360.A0A0G4J2X5"/>
<keyword evidence="9" id="KW-0496">Mitochondrion</keyword>
<evidence type="ECO:0000256" key="1">
    <source>
        <dbReference type="ARBA" id="ARBA00004167"/>
    </source>
</evidence>
<dbReference type="GO" id="GO:0016757">
    <property type="term" value="F:glycosyltransferase activity"/>
    <property type="evidence" value="ECO:0007669"/>
    <property type="project" value="UniProtKB-KW"/>
</dbReference>
<evidence type="ECO:0000256" key="5">
    <source>
        <dbReference type="ARBA" id="ARBA00022989"/>
    </source>
</evidence>
<evidence type="ECO:0000256" key="4">
    <source>
        <dbReference type="ARBA" id="ARBA00022692"/>
    </source>
</evidence>
<accession>A0A0G4J2X5</accession>
<dbReference type="GO" id="GO:0016020">
    <property type="term" value="C:membrane"/>
    <property type="evidence" value="ECO:0007669"/>
    <property type="project" value="UniProtKB-SubCell"/>
</dbReference>
<keyword evidence="10" id="KW-1185">Reference proteome</keyword>
<keyword evidence="3" id="KW-0808">Transferase</keyword>
<dbReference type="Proteomes" id="UP000039324">
    <property type="component" value="Unassembled WGS sequence"/>
</dbReference>
<dbReference type="InterPro" id="IPR044845">
    <property type="entry name" value="HPAT/SRGT1-like"/>
</dbReference>
<dbReference type="Proteomes" id="UP000290189">
    <property type="component" value="Unassembled WGS sequence"/>
</dbReference>
<reference evidence="8 10" key="1">
    <citation type="submission" date="2015-02" db="EMBL/GenBank/DDBJ databases">
        <authorList>
            <person name="Chooi Y.-H."/>
        </authorList>
    </citation>
    <scope>NUCLEOTIDE SEQUENCE [LARGE SCALE GENOMIC DNA]</scope>
    <source>
        <strain evidence="8">E3</strain>
    </source>
</reference>
<evidence type="ECO:0000256" key="6">
    <source>
        <dbReference type="ARBA" id="ARBA00023136"/>
    </source>
</evidence>
<keyword evidence="2" id="KW-0328">Glycosyltransferase</keyword>
<dbReference type="EMBL" id="CDSF01000116">
    <property type="protein sequence ID" value="CEP01694.1"/>
    <property type="molecule type" value="Genomic_DNA"/>
</dbReference>
<protein>
    <recommendedName>
        <fullName evidence="7">Hydroxyproline O-arabinosyltransferase-like domain-containing protein</fullName>
    </recommendedName>
</protein>
<evidence type="ECO:0000313" key="8">
    <source>
        <dbReference type="EMBL" id="CEP01694.1"/>
    </source>
</evidence>
<keyword evidence="6" id="KW-0472">Membrane</keyword>
<dbReference type="Pfam" id="PF23452">
    <property type="entry name" value="HPAT"/>
    <property type="match status" value="1"/>
</dbReference>
<keyword evidence="5" id="KW-1133">Transmembrane helix</keyword>
<dbReference type="OrthoDB" id="2015991at2759"/>
<organism evidence="8 10">
    <name type="scientific">Plasmodiophora brassicae</name>
    <name type="common">Clubroot disease agent</name>
    <dbReference type="NCBI Taxonomy" id="37360"/>
    <lineage>
        <taxon>Eukaryota</taxon>
        <taxon>Sar</taxon>
        <taxon>Rhizaria</taxon>
        <taxon>Endomyxa</taxon>
        <taxon>Phytomyxea</taxon>
        <taxon>Plasmodiophorida</taxon>
        <taxon>Plasmodiophoridae</taxon>
        <taxon>Plasmodiophora</taxon>
    </lineage>
</organism>
<reference evidence="9 11" key="2">
    <citation type="submission" date="2018-03" db="EMBL/GenBank/DDBJ databases">
        <authorList>
            <person name="Fogelqvist J."/>
        </authorList>
    </citation>
    <scope>NUCLEOTIDE SEQUENCE [LARGE SCALE GENOMIC DNA]</scope>
</reference>
<evidence type="ECO:0000313" key="10">
    <source>
        <dbReference type="Proteomes" id="UP000039324"/>
    </source>
</evidence>
<evidence type="ECO:0000256" key="3">
    <source>
        <dbReference type="ARBA" id="ARBA00022679"/>
    </source>
</evidence>
<geneLocation type="mitochondrion" evidence="9"/>
<name>A0A0G4J2X5_PLABS</name>
<evidence type="ECO:0000313" key="9">
    <source>
        <dbReference type="EMBL" id="SPQ98510.1"/>
    </source>
</evidence>
<proteinExistence type="predicted"/>
<dbReference type="PANTHER" id="PTHR31485:SF7">
    <property type="entry name" value="PEPTIDYL SERINE ALPHA-GALACTOSYLTRANSFERASE"/>
    <property type="match status" value="1"/>
</dbReference>
<gene>
    <name evidence="8" type="ORF">PBRA_008636</name>
    <name evidence="9" type="ORF">PLBR_LOCUS5725</name>
</gene>
<comment type="subcellular location">
    <subcellularLocation>
        <location evidence="1">Membrane</location>
        <topology evidence="1">Single-pass membrane protein</topology>
    </subcellularLocation>
</comment>
<dbReference type="InterPro" id="IPR056508">
    <property type="entry name" value="HPAT-like"/>
</dbReference>
<feature type="domain" description="Hydroxyproline O-arabinosyltransferase-like" evidence="7">
    <location>
        <begin position="155"/>
        <end position="348"/>
    </location>
</feature>
<sequence length="416" mass="47017">MMRPVRMRSTEQRPGIKCAVVATFFIIVVFVAVSTTLSNVLQRLEGGLRDRQASGVSSIMQHHPKDPRGRPPLGGRQIWTVVSTQCSPFQDWNVIVAANSHQRLAIPGRFVRLLACNDDSYEVPAPNYDKFSVFRHRDYEIDHKDDPFPPRLKALALRDWLAAVSGDLADNDVVILLDPDQIFLGHPNTTSVENGHAQAAAYALNTNFLSVAAAHCHDSRCKVRPGMDMSNLLYGAPYIMTVHDAKLIAAKWSTRTELFRQDKPIADQFGWLTEMYSYIMVAMELDILHETAPLMISNADEDGEPWHLARWFGNSRPPLAFIHYCQKYTVGQQSWGKHEYHGLDIRKCDQRQFFPGLTQQDRDLFASLQWTPLAGGPGVDRGRLVKARSAWLYHEVVNSVQMALQAWVEDHCPTPT</sequence>
<evidence type="ECO:0000259" key="7">
    <source>
        <dbReference type="Pfam" id="PF23452"/>
    </source>
</evidence>
<dbReference type="PANTHER" id="PTHR31485">
    <property type="entry name" value="PEPTIDYL SERINE ALPHA-GALACTOSYLTRANSFERASE"/>
    <property type="match status" value="1"/>
</dbReference>
<dbReference type="AlphaFoldDB" id="A0A0G4J2X5"/>